<proteinExistence type="predicted"/>
<evidence type="ECO:0000256" key="1">
    <source>
        <dbReference type="SAM" id="MobiDB-lite"/>
    </source>
</evidence>
<reference evidence="2 3" key="1">
    <citation type="submission" date="2023-08" db="EMBL/GenBank/DDBJ databases">
        <title>A Necator americanus chromosomal reference genome.</title>
        <authorList>
            <person name="Ilik V."/>
            <person name="Petrzelkova K.J."/>
            <person name="Pardy F."/>
            <person name="Fuh T."/>
            <person name="Niatou-Singa F.S."/>
            <person name="Gouil Q."/>
            <person name="Baker L."/>
            <person name="Ritchie M.E."/>
            <person name="Jex A.R."/>
            <person name="Gazzola D."/>
            <person name="Li H."/>
            <person name="Toshio Fujiwara R."/>
            <person name="Zhan B."/>
            <person name="Aroian R.V."/>
            <person name="Pafco B."/>
            <person name="Schwarz E.M."/>
        </authorList>
    </citation>
    <scope>NUCLEOTIDE SEQUENCE [LARGE SCALE GENOMIC DNA]</scope>
    <source>
        <strain evidence="2 3">Aroian</strain>
        <tissue evidence="2">Whole animal</tissue>
    </source>
</reference>
<feature type="compositionally biased region" description="Low complexity" evidence="1">
    <location>
        <begin position="28"/>
        <end position="43"/>
    </location>
</feature>
<protein>
    <submittedName>
        <fullName evidence="2">Uncharacterized protein</fullName>
    </submittedName>
</protein>
<feature type="region of interest" description="Disordered" evidence="1">
    <location>
        <begin position="18"/>
        <end position="43"/>
    </location>
</feature>
<accession>A0ABR1E6T6</accession>
<name>A0ABR1E6T6_NECAM</name>
<comment type="caution">
    <text evidence="2">The sequence shown here is derived from an EMBL/GenBank/DDBJ whole genome shotgun (WGS) entry which is preliminary data.</text>
</comment>
<evidence type="ECO:0000313" key="3">
    <source>
        <dbReference type="Proteomes" id="UP001303046"/>
    </source>
</evidence>
<evidence type="ECO:0000313" key="2">
    <source>
        <dbReference type="EMBL" id="KAK6758387.1"/>
    </source>
</evidence>
<sequence length="89" mass="10369">MRKQTVASLFLLHSRRKYTDSDRKSPSKLKSLSLSSSKHSSSSQRLFYSVWKEEMFILEYQVCSSCRAVIAVENNLSLLLLAFDYERIE</sequence>
<dbReference type="Proteomes" id="UP001303046">
    <property type="component" value="Unassembled WGS sequence"/>
</dbReference>
<organism evidence="2 3">
    <name type="scientific">Necator americanus</name>
    <name type="common">Human hookworm</name>
    <dbReference type="NCBI Taxonomy" id="51031"/>
    <lineage>
        <taxon>Eukaryota</taxon>
        <taxon>Metazoa</taxon>
        <taxon>Ecdysozoa</taxon>
        <taxon>Nematoda</taxon>
        <taxon>Chromadorea</taxon>
        <taxon>Rhabditida</taxon>
        <taxon>Rhabditina</taxon>
        <taxon>Rhabditomorpha</taxon>
        <taxon>Strongyloidea</taxon>
        <taxon>Ancylostomatidae</taxon>
        <taxon>Bunostominae</taxon>
        <taxon>Necator</taxon>
    </lineage>
</organism>
<keyword evidence="3" id="KW-1185">Reference proteome</keyword>
<dbReference type="EMBL" id="JAVFWL010000005">
    <property type="protein sequence ID" value="KAK6758387.1"/>
    <property type="molecule type" value="Genomic_DNA"/>
</dbReference>
<gene>
    <name evidence="2" type="primary">Necator_chrV.g20709</name>
    <name evidence="2" type="ORF">RB195_015916</name>
</gene>